<proteinExistence type="inferred from homology"/>
<keyword evidence="8 9" id="KW-0238">DNA-binding</keyword>
<dbReference type="GO" id="GO:0005524">
    <property type="term" value="F:ATP binding"/>
    <property type="evidence" value="ECO:0007669"/>
    <property type="project" value="UniProtKB-UniRule"/>
</dbReference>
<dbReference type="InterPro" id="IPR027417">
    <property type="entry name" value="P-loop_NTPase"/>
</dbReference>
<dbReference type="PANTHER" id="PTHR32182:SF0">
    <property type="entry name" value="DNA REPLICATION AND REPAIR PROTEIN RECF"/>
    <property type="match status" value="1"/>
</dbReference>
<dbReference type="InterPro" id="IPR018078">
    <property type="entry name" value="DNA-binding_RecF_CS"/>
</dbReference>
<keyword evidence="5 9" id="KW-0235">DNA replication</keyword>
<evidence type="ECO:0000256" key="1">
    <source>
        <dbReference type="ARBA" id="ARBA00004496"/>
    </source>
</evidence>
<feature type="domain" description="AAA+ ATPase" evidence="10">
    <location>
        <begin position="42"/>
        <end position="372"/>
    </location>
</feature>
<name>A0A2Z6E143_9GAMM</name>
<dbReference type="InterPro" id="IPR001238">
    <property type="entry name" value="DNA-binding_RecF"/>
</dbReference>
<dbReference type="GO" id="GO:0009432">
    <property type="term" value="P:SOS response"/>
    <property type="evidence" value="ECO:0007669"/>
    <property type="project" value="UniProtKB-UniRule"/>
</dbReference>
<keyword evidence="9" id="KW-0227">DNA damage</keyword>
<evidence type="ECO:0000256" key="4">
    <source>
        <dbReference type="ARBA" id="ARBA00022490"/>
    </source>
</evidence>
<accession>A0A2Z6E143</accession>
<dbReference type="KEGG" id="rbd:ALSL_0003"/>
<protein>
    <recommendedName>
        <fullName evidence="3 9">DNA replication and repair protein RecF</fullName>
    </recommendedName>
</protein>
<dbReference type="HAMAP" id="MF_00365">
    <property type="entry name" value="RecF"/>
    <property type="match status" value="1"/>
</dbReference>
<dbReference type="GO" id="GO:0006302">
    <property type="term" value="P:double-strand break repair"/>
    <property type="evidence" value="ECO:0007669"/>
    <property type="project" value="TreeGrafter"/>
</dbReference>
<sequence length="378" mass="42041">MPQTPAFVATQWPAVQTTDALWVRQLVLHHLRCFAEARLDLAPGINVITGPNGAGKTSLLEAVYLLSHGHSFRAGGPQALLRRGAEALDVFAELLRAGSSHRLGLGRRSGHWEARLDGRDVALAELLGQCAVVCFEPGSHALISGPPEERRRFMDWGVFHVEPSFLGHWRRYRRALEQRNALLRHGVIADGEYRPWEESMGETAALLDQARVRYLEALQKPLTRLLDRLIPELGCVELRYRRGWPADSELAAYLAASRLTDQQRGHTSAGSHRAVWSIHFAAAPQREHLSRGQEKLVALACLLAQAAVHAEHAGFWPIIAFDDLASELDRDHQRMVVDQLLACGAQVLVTGTEIPDALSTRTTRRFHVEQGGRVQLIQ</sequence>
<keyword evidence="6 9" id="KW-0547">Nucleotide-binding</keyword>
<dbReference type="SMART" id="SM00382">
    <property type="entry name" value="AAA"/>
    <property type="match status" value="1"/>
</dbReference>
<evidence type="ECO:0000256" key="5">
    <source>
        <dbReference type="ARBA" id="ARBA00022705"/>
    </source>
</evidence>
<keyword evidence="7 9" id="KW-0067">ATP-binding</keyword>
<dbReference type="GO" id="GO:0003697">
    <property type="term" value="F:single-stranded DNA binding"/>
    <property type="evidence" value="ECO:0007669"/>
    <property type="project" value="UniProtKB-UniRule"/>
</dbReference>
<dbReference type="AlphaFoldDB" id="A0A2Z6E143"/>
<dbReference type="GO" id="GO:0000731">
    <property type="term" value="P:DNA synthesis involved in DNA repair"/>
    <property type="evidence" value="ECO:0007669"/>
    <property type="project" value="TreeGrafter"/>
</dbReference>
<evidence type="ECO:0000256" key="8">
    <source>
        <dbReference type="ARBA" id="ARBA00023125"/>
    </source>
</evidence>
<dbReference type="Pfam" id="PF02463">
    <property type="entry name" value="SMC_N"/>
    <property type="match status" value="1"/>
</dbReference>
<keyword evidence="9" id="KW-0742">SOS response</keyword>
<reference evidence="12" key="1">
    <citation type="submission" date="2018-04" db="EMBL/GenBank/DDBJ databases">
        <authorList>
            <person name="Watanabe M."/>
            <person name="Kojima H."/>
        </authorList>
    </citation>
    <scope>NUCLEOTIDE SEQUENCE [LARGE SCALE GENOMIC DNA]</scope>
    <source>
        <strain evidence="12">Dysh456</strain>
    </source>
</reference>
<feature type="binding site" evidence="9">
    <location>
        <begin position="50"/>
        <end position="57"/>
    </location>
    <ligand>
        <name>ATP</name>
        <dbReference type="ChEBI" id="CHEBI:30616"/>
    </ligand>
</feature>
<evidence type="ECO:0000256" key="6">
    <source>
        <dbReference type="ARBA" id="ARBA00022741"/>
    </source>
</evidence>
<evidence type="ECO:0000313" key="11">
    <source>
        <dbReference type="EMBL" id="BBD78682.1"/>
    </source>
</evidence>
<keyword evidence="12" id="KW-1185">Reference proteome</keyword>
<comment type="function">
    <text evidence="9">The RecF protein is involved in DNA metabolism; it is required for DNA replication and normal SOS inducibility. RecF binds preferentially to single-stranded, linear DNA. It also seems to bind ATP.</text>
</comment>
<dbReference type="PANTHER" id="PTHR32182">
    <property type="entry name" value="DNA REPLICATION AND REPAIR PROTEIN RECF"/>
    <property type="match status" value="1"/>
</dbReference>
<dbReference type="GO" id="GO:0006260">
    <property type="term" value="P:DNA replication"/>
    <property type="evidence" value="ECO:0007669"/>
    <property type="project" value="UniProtKB-UniRule"/>
</dbReference>
<dbReference type="InterPro" id="IPR003593">
    <property type="entry name" value="AAA+_ATPase"/>
</dbReference>
<evidence type="ECO:0000259" key="10">
    <source>
        <dbReference type="SMART" id="SM00382"/>
    </source>
</evidence>
<comment type="subcellular location">
    <subcellularLocation>
        <location evidence="1 9">Cytoplasm</location>
    </subcellularLocation>
</comment>
<keyword evidence="4 9" id="KW-0963">Cytoplasm</keyword>
<reference evidence="12" key="2">
    <citation type="submission" date="2018-06" db="EMBL/GenBank/DDBJ databases">
        <title>Genome sequence of Rhodanobacteraceae bacterium strain Dysh456.</title>
        <authorList>
            <person name="Fukui M."/>
        </authorList>
    </citation>
    <scope>NUCLEOTIDE SEQUENCE [LARGE SCALE GENOMIC DNA]</scope>
    <source>
        <strain evidence="12">Dysh456</strain>
    </source>
</reference>
<dbReference type="Gene3D" id="3.40.50.300">
    <property type="entry name" value="P-loop containing nucleotide triphosphate hydrolases"/>
    <property type="match status" value="1"/>
</dbReference>
<dbReference type="Proteomes" id="UP000270530">
    <property type="component" value="Chromosome"/>
</dbReference>
<dbReference type="PROSITE" id="PS00617">
    <property type="entry name" value="RECF_1"/>
    <property type="match status" value="1"/>
</dbReference>
<evidence type="ECO:0000256" key="9">
    <source>
        <dbReference type="HAMAP-Rule" id="MF_00365"/>
    </source>
</evidence>
<dbReference type="Gene3D" id="1.20.1050.90">
    <property type="entry name" value="RecF/RecN/SMC, N-terminal domain"/>
    <property type="match status" value="1"/>
</dbReference>
<dbReference type="EMBL" id="AP018560">
    <property type="protein sequence ID" value="BBD78682.1"/>
    <property type="molecule type" value="Genomic_DNA"/>
</dbReference>
<dbReference type="SUPFAM" id="SSF52540">
    <property type="entry name" value="P-loop containing nucleoside triphosphate hydrolases"/>
    <property type="match status" value="1"/>
</dbReference>
<evidence type="ECO:0000256" key="2">
    <source>
        <dbReference type="ARBA" id="ARBA00008016"/>
    </source>
</evidence>
<dbReference type="InterPro" id="IPR003395">
    <property type="entry name" value="RecF/RecN/SMC_N"/>
</dbReference>
<organism evidence="11 12">
    <name type="scientific">Aerosticca soli</name>
    <dbReference type="NCBI Taxonomy" id="2010829"/>
    <lineage>
        <taxon>Bacteria</taxon>
        <taxon>Pseudomonadati</taxon>
        <taxon>Pseudomonadota</taxon>
        <taxon>Gammaproteobacteria</taxon>
        <taxon>Lysobacterales</taxon>
        <taxon>Rhodanobacteraceae</taxon>
        <taxon>Aerosticca</taxon>
    </lineage>
</organism>
<dbReference type="InterPro" id="IPR042174">
    <property type="entry name" value="RecF_2"/>
</dbReference>
<comment type="similarity">
    <text evidence="2 9">Belongs to the RecF family.</text>
</comment>
<evidence type="ECO:0000313" key="12">
    <source>
        <dbReference type="Proteomes" id="UP000270530"/>
    </source>
</evidence>
<keyword evidence="9" id="KW-0234">DNA repair</keyword>
<dbReference type="GO" id="GO:0005737">
    <property type="term" value="C:cytoplasm"/>
    <property type="evidence" value="ECO:0007669"/>
    <property type="project" value="UniProtKB-SubCell"/>
</dbReference>
<gene>
    <name evidence="9" type="primary">recF</name>
    <name evidence="11" type="ORF">ALSL_0003</name>
</gene>
<evidence type="ECO:0000256" key="7">
    <source>
        <dbReference type="ARBA" id="ARBA00022840"/>
    </source>
</evidence>
<dbReference type="NCBIfam" id="TIGR00611">
    <property type="entry name" value="recf"/>
    <property type="match status" value="1"/>
</dbReference>
<evidence type="ECO:0000256" key="3">
    <source>
        <dbReference type="ARBA" id="ARBA00020170"/>
    </source>
</evidence>